<dbReference type="Gene3D" id="2.30.38.10">
    <property type="entry name" value="Luciferase, Domain 3"/>
    <property type="match status" value="1"/>
</dbReference>
<feature type="domain" description="AMP-dependent synthetase/ligase" evidence="1">
    <location>
        <begin position="32"/>
        <end position="394"/>
    </location>
</feature>
<protein>
    <submittedName>
        <fullName evidence="3">AMP-binding protein</fullName>
    </submittedName>
</protein>
<dbReference type="InterPro" id="IPR050237">
    <property type="entry name" value="ATP-dep_AMP-bd_enzyme"/>
</dbReference>
<reference evidence="3 4" key="1">
    <citation type="submission" date="2023-09" db="EMBL/GenBank/DDBJ databases">
        <title>Thioclava shenzhenensis sp. nov., a multidrug resistant bacteria-antagonizing species isolated from coastal seawater.</title>
        <authorList>
            <person name="Long M."/>
        </authorList>
    </citation>
    <scope>NUCLEOTIDE SEQUENCE [LARGE SCALE GENOMIC DNA]</scope>
    <source>
        <strain evidence="3 4">FTW29</strain>
        <plasmid evidence="3 4">unnamed1</plasmid>
    </source>
</reference>
<proteinExistence type="predicted"/>
<gene>
    <name evidence="3" type="ORF">RPE78_13805</name>
</gene>
<dbReference type="Proteomes" id="UP001623290">
    <property type="component" value="Plasmid unnamed1"/>
</dbReference>
<dbReference type="InterPro" id="IPR045851">
    <property type="entry name" value="AMP-bd_C_sf"/>
</dbReference>
<evidence type="ECO:0000313" key="4">
    <source>
        <dbReference type="Proteomes" id="UP001623290"/>
    </source>
</evidence>
<dbReference type="PANTHER" id="PTHR43767">
    <property type="entry name" value="LONG-CHAIN-FATTY-ACID--COA LIGASE"/>
    <property type="match status" value="1"/>
</dbReference>
<dbReference type="Pfam" id="PF13193">
    <property type="entry name" value="AMP-binding_C"/>
    <property type="match status" value="1"/>
</dbReference>
<dbReference type="Pfam" id="PF00501">
    <property type="entry name" value="AMP-binding"/>
    <property type="match status" value="1"/>
</dbReference>
<keyword evidence="4" id="KW-1185">Reference proteome</keyword>
<evidence type="ECO:0000259" key="2">
    <source>
        <dbReference type="Pfam" id="PF13193"/>
    </source>
</evidence>
<dbReference type="Gene3D" id="3.30.300.30">
    <property type="match status" value="1"/>
</dbReference>
<dbReference type="Gene3D" id="3.40.50.980">
    <property type="match status" value="2"/>
</dbReference>
<sequence>MSNPTQIWPADRARSYREKGYWRGETFPALLRQRAAAHPDRICLTSGTQNWSYAELHTRALRFGAGLVALGLQPGERILIQMGNVPEFFQAVFGAFAAGLVPVYALPAHRRAEVQHLAGKSQARAIVVQDKIDRFDHAQLALEVQAELDGLDHVIISGTAPEGTLALEDIQGDPACLPADPDPQSVAFLQISGGSTGLPKLIPRTHDDYIYSLRGSNALCGMDENSVYLAVLPNAHNFTMSSPGTFGTFYAGGRVVLCPTPLPQIAFGLSARENVTITGLVPPLALLWLDAAEKLQPDLSSLQILQVGGAKFLPEAARRVTPVLGCRLQQVFGMAEGLVCYTRAEDSDALVIGTQGRPICPDDEVLVLDDAGHPVPDGQPGNLLTRGPYTISAYHDDPSANARSFTEDGFYRTGDMVIRLPSGHLVVQGRSNDQINRNGEKISAEEVEDLLLSHPAVFDAVVVSIPDARLGERACAFIQPKEGQSTDASALRAHLRARDVAAFKIPDEIRMVTGFATTAVGKISRRQLRESLRASVLAEEAAAQEA</sequence>
<dbReference type="EMBL" id="CP135444">
    <property type="protein sequence ID" value="WRY35327.1"/>
    <property type="molecule type" value="Genomic_DNA"/>
</dbReference>
<keyword evidence="3" id="KW-0614">Plasmid</keyword>
<dbReference type="RefSeq" id="WP_330647100.1">
    <property type="nucleotide sequence ID" value="NZ_CP135444.1"/>
</dbReference>
<dbReference type="InterPro" id="IPR025110">
    <property type="entry name" value="AMP-bd_C"/>
</dbReference>
<name>A0ABZ1E2Q0_9RHOB</name>
<dbReference type="InterPro" id="IPR020845">
    <property type="entry name" value="AMP-binding_CS"/>
</dbReference>
<dbReference type="PROSITE" id="PS00455">
    <property type="entry name" value="AMP_BINDING"/>
    <property type="match status" value="1"/>
</dbReference>
<dbReference type="InterPro" id="IPR000873">
    <property type="entry name" value="AMP-dep_synth/lig_dom"/>
</dbReference>
<feature type="domain" description="AMP-binding enzyme C-terminal" evidence="2">
    <location>
        <begin position="446"/>
        <end position="522"/>
    </location>
</feature>
<evidence type="ECO:0000259" key="1">
    <source>
        <dbReference type="Pfam" id="PF00501"/>
    </source>
</evidence>
<organism evidence="3 4">
    <name type="scientific">Thioclava litoralis</name>
    <dbReference type="NCBI Taxonomy" id="3076557"/>
    <lineage>
        <taxon>Bacteria</taxon>
        <taxon>Pseudomonadati</taxon>
        <taxon>Pseudomonadota</taxon>
        <taxon>Alphaproteobacteria</taxon>
        <taxon>Rhodobacterales</taxon>
        <taxon>Paracoccaceae</taxon>
        <taxon>Thioclava</taxon>
    </lineage>
</organism>
<dbReference type="SUPFAM" id="SSF56801">
    <property type="entry name" value="Acetyl-CoA synthetase-like"/>
    <property type="match status" value="1"/>
</dbReference>
<dbReference type="PANTHER" id="PTHR43767:SF1">
    <property type="entry name" value="NONRIBOSOMAL PEPTIDE SYNTHASE PES1 (EUROFUNG)-RELATED"/>
    <property type="match status" value="1"/>
</dbReference>
<geneLocation type="plasmid" evidence="3 4">
    <name>unnamed1</name>
</geneLocation>
<accession>A0ABZ1E2Q0</accession>
<evidence type="ECO:0000313" key="3">
    <source>
        <dbReference type="EMBL" id="WRY35327.1"/>
    </source>
</evidence>